<evidence type="ECO:0000256" key="1">
    <source>
        <dbReference type="ARBA" id="ARBA00004442"/>
    </source>
</evidence>
<organism evidence="5 6">
    <name type="scientific">Neisseria oralis</name>
    <dbReference type="NCBI Taxonomy" id="1107316"/>
    <lineage>
        <taxon>Bacteria</taxon>
        <taxon>Pseudomonadati</taxon>
        <taxon>Pseudomonadota</taxon>
        <taxon>Betaproteobacteria</taxon>
        <taxon>Neisseriales</taxon>
        <taxon>Neisseriaceae</taxon>
        <taxon>Neisseria</taxon>
    </lineage>
</organism>
<gene>
    <name evidence="5" type="ORF">ACI43T_09145</name>
</gene>
<feature type="signal peptide" evidence="3">
    <location>
        <begin position="1"/>
        <end position="19"/>
    </location>
</feature>
<evidence type="ECO:0000259" key="4">
    <source>
        <dbReference type="Pfam" id="PF13505"/>
    </source>
</evidence>
<sequence>MKKTLLTAFFLSAAASAVAAPLNTEGTFTGAAVEVGAGVSKSDVKNSSLKEKNKADVSVRGNYNTQFGASNWIGGAEVAVKPLHRTIGENSIGKAKQKVDASASYIQGYRLTNDVMAYGKVGYHYGRFEGGGRSRTNMNGLGYGVGAKYAVTPNVEVGAEWEQTRYKKDNLKIHNNSYMATVGYRFK</sequence>
<keyword evidence="6" id="KW-1185">Reference proteome</keyword>
<feature type="chain" id="PRO_5045695636" evidence="3">
    <location>
        <begin position="20"/>
        <end position="187"/>
    </location>
</feature>
<dbReference type="EMBL" id="JBJGEB010000009">
    <property type="protein sequence ID" value="MFK7642654.1"/>
    <property type="molecule type" value="Genomic_DNA"/>
</dbReference>
<evidence type="ECO:0000256" key="3">
    <source>
        <dbReference type="SAM" id="SignalP"/>
    </source>
</evidence>
<dbReference type="SUPFAM" id="SSF56925">
    <property type="entry name" value="OMPA-like"/>
    <property type="match status" value="1"/>
</dbReference>
<dbReference type="Gene3D" id="2.40.160.20">
    <property type="match status" value="1"/>
</dbReference>
<comment type="caution">
    <text evidence="5">The sequence shown here is derived from an EMBL/GenBank/DDBJ whole genome shotgun (WGS) entry which is preliminary data.</text>
</comment>
<name>A0ABW8Q518_9NEIS</name>
<dbReference type="RefSeq" id="WP_009175161.1">
    <property type="nucleotide sequence ID" value="NZ_CAUJQB010000462.1"/>
</dbReference>
<dbReference type="InterPro" id="IPR027385">
    <property type="entry name" value="Beta-barrel_OMP"/>
</dbReference>
<evidence type="ECO:0000256" key="2">
    <source>
        <dbReference type="ARBA" id="ARBA00022729"/>
    </source>
</evidence>
<evidence type="ECO:0000313" key="6">
    <source>
        <dbReference type="Proteomes" id="UP001621964"/>
    </source>
</evidence>
<protein>
    <submittedName>
        <fullName evidence="5">Porin family protein</fullName>
    </submittedName>
</protein>
<comment type="subcellular location">
    <subcellularLocation>
        <location evidence="1">Cell outer membrane</location>
    </subcellularLocation>
</comment>
<reference evidence="5 6" key="1">
    <citation type="submission" date="2024-11" db="EMBL/GenBank/DDBJ databases">
        <authorList>
            <person name="Mikucki A.G."/>
            <person name="Kahler C.M."/>
        </authorList>
    </citation>
    <scope>NUCLEOTIDE SEQUENCE [LARGE SCALE GENOMIC DNA]</scope>
    <source>
        <strain evidence="5 6">EXNM717</strain>
    </source>
</reference>
<dbReference type="Proteomes" id="UP001621964">
    <property type="component" value="Unassembled WGS sequence"/>
</dbReference>
<proteinExistence type="predicted"/>
<accession>A0ABW8Q518</accession>
<dbReference type="InterPro" id="IPR011250">
    <property type="entry name" value="OMP/PagP_B-barrel"/>
</dbReference>
<feature type="domain" description="Outer membrane protein beta-barrel" evidence="4">
    <location>
        <begin position="11"/>
        <end position="186"/>
    </location>
</feature>
<keyword evidence="2 3" id="KW-0732">Signal</keyword>
<evidence type="ECO:0000313" key="5">
    <source>
        <dbReference type="EMBL" id="MFK7642654.1"/>
    </source>
</evidence>
<dbReference type="Pfam" id="PF13505">
    <property type="entry name" value="OMP_b-brl"/>
    <property type="match status" value="1"/>
</dbReference>